<sequence>MGGKQIRLVEAMAPTLEGELKEHEDESDSSRSDHHWNRPLKKANVSGDDPGERDLSVIGSPLNDHLEGLIELGSDESLTKPHVVDSTIGEVDKMKVGEKDIESPSSKGDAYPKALLQKVRSTDAPLKIYESPLDTSKRQTTGNPKPSQWVGEKLLSTDKARQLDEKTSAIKEVLTLMDQLQGDAKVIQDRAMQLSLTKKELERRLQSINPKSEQLSILSCEKTEAIDQLKLEVAKVQDEVNTLESTPTITKEVAEALAMVRKSMEDAREEFKNFSGSFDFVPFSFVAILSPSHLAVNLFPVCIVVMIGLLTTSTKSPT</sequence>
<evidence type="ECO:0000256" key="2">
    <source>
        <dbReference type="SAM" id="MobiDB-lite"/>
    </source>
</evidence>
<feature type="transmembrane region" description="Helical" evidence="3">
    <location>
        <begin position="294"/>
        <end position="312"/>
    </location>
</feature>
<accession>A0A5A7UC86</accession>
<comment type="caution">
    <text evidence="4">The sequence shown here is derived from an EMBL/GenBank/DDBJ whole genome shotgun (WGS) entry which is preliminary data.</text>
</comment>
<evidence type="ECO:0000313" key="4">
    <source>
        <dbReference type="EMBL" id="KAA0053372.1"/>
    </source>
</evidence>
<dbReference type="EMBL" id="SSTE01009449">
    <property type="protein sequence ID" value="KAA0053372.1"/>
    <property type="molecule type" value="Genomic_DNA"/>
</dbReference>
<organism evidence="4 5">
    <name type="scientific">Cucumis melo var. makuwa</name>
    <name type="common">Oriental melon</name>
    <dbReference type="NCBI Taxonomy" id="1194695"/>
    <lineage>
        <taxon>Eukaryota</taxon>
        <taxon>Viridiplantae</taxon>
        <taxon>Streptophyta</taxon>
        <taxon>Embryophyta</taxon>
        <taxon>Tracheophyta</taxon>
        <taxon>Spermatophyta</taxon>
        <taxon>Magnoliopsida</taxon>
        <taxon>eudicotyledons</taxon>
        <taxon>Gunneridae</taxon>
        <taxon>Pentapetalae</taxon>
        <taxon>rosids</taxon>
        <taxon>fabids</taxon>
        <taxon>Cucurbitales</taxon>
        <taxon>Cucurbitaceae</taxon>
        <taxon>Benincaseae</taxon>
        <taxon>Cucumis</taxon>
    </lineage>
</organism>
<feature type="compositionally biased region" description="Basic and acidic residues" evidence="2">
    <location>
        <begin position="18"/>
        <end position="36"/>
    </location>
</feature>
<dbReference type="AlphaFoldDB" id="A0A5A7UC86"/>
<keyword evidence="3" id="KW-0812">Transmembrane</keyword>
<feature type="coiled-coil region" evidence="1">
    <location>
        <begin position="184"/>
        <end position="246"/>
    </location>
</feature>
<name>A0A5A7UC86_CUCMM</name>
<reference evidence="4 5" key="1">
    <citation type="submission" date="2019-08" db="EMBL/GenBank/DDBJ databases">
        <title>Draft genome sequences of two oriental melons (Cucumis melo L. var makuwa).</title>
        <authorList>
            <person name="Kwon S.-Y."/>
        </authorList>
    </citation>
    <scope>NUCLEOTIDE SEQUENCE [LARGE SCALE GENOMIC DNA]</scope>
    <source>
        <strain evidence="5">cv. SW 3</strain>
        <tissue evidence="4">Leaf</tissue>
    </source>
</reference>
<keyword evidence="3" id="KW-0472">Membrane</keyword>
<evidence type="ECO:0000256" key="3">
    <source>
        <dbReference type="SAM" id="Phobius"/>
    </source>
</evidence>
<evidence type="ECO:0000256" key="1">
    <source>
        <dbReference type="SAM" id="Coils"/>
    </source>
</evidence>
<dbReference type="Proteomes" id="UP000321393">
    <property type="component" value="Unassembled WGS sequence"/>
</dbReference>
<feature type="region of interest" description="Disordered" evidence="2">
    <location>
        <begin position="1"/>
        <end position="60"/>
    </location>
</feature>
<gene>
    <name evidence="4" type="ORF">E6C27_scaffold428G00290</name>
</gene>
<keyword evidence="1" id="KW-0175">Coiled coil</keyword>
<protein>
    <submittedName>
        <fullName evidence="4">Uncharacterized protein</fullName>
    </submittedName>
</protein>
<keyword evidence="3" id="KW-1133">Transmembrane helix</keyword>
<evidence type="ECO:0000313" key="5">
    <source>
        <dbReference type="Proteomes" id="UP000321393"/>
    </source>
</evidence>
<proteinExistence type="predicted"/>